<evidence type="ECO:0000256" key="2">
    <source>
        <dbReference type="ARBA" id="ARBA00006728"/>
    </source>
</evidence>
<gene>
    <name evidence="10" type="ORF">SASPL_140362</name>
</gene>
<reference evidence="10" key="2">
    <citation type="submission" date="2020-08" db="EMBL/GenBank/DDBJ databases">
        <title>Plant Genome Project.</title>
        <authorList>
            <person name="Zhang R.-G."/>
        </authorList>
    </citation>
    <scope>NUCLEOTIDE SEQUENCE</scope>
    <source>
        <strain evidence="10">Huo1</strain>
        <tissue evidence="10">Leaf</tissue>
    </source>
</reference>
<name>A0A8X8ZBJ7_SALSN</name>
<dbReference type="InterPro" id="IPR053793">
    <property type="entry name" value="PB1-like"/>
</dbReference>
<keyword evidence="6 8" id="KW-0539">Nucleus</keyword>
<evidence type="ECO:0000256" key="5">
    <source>
        <dbReference type="ARBA" id="ARBA00023163"/>
    </source>
</evidence>
<comment type="caution">
    <text evidence="10">The sequence shown here is derived from an EMBL/GenBank/DDBJ whole genome shotgun (WGS) entry which is preliminary data.</text>
</comment>
<dbReference type="PANTHER" id="PTHR31734">
    <property type="entry name" value="AUXIN-RESPONSIVE PROTEIN IAA17"/>
    <property type="match status" value="1"/>
</dbReference>
<dbReference type="Pfam" id="PF02309">
    <property type="entry name" value="AUX_IAA"/>
    <property type="match status" value="1"/>
</dbReference>
<dbReference type="AlphaFoldDB" id="A0A8X8ZBJ7"/>
<keyword evidence="7 8" id="KW-0927">Auxin signaling pathway</keyword>
<reference evidence="10" key="1">
    <citation type="submission" date="2018-01" db="EMBL/GenBank/DDBJ databases">
        <authorList>
            <person name="Mao J.F."/>
        </authorList>
    </citation>
    <scope>NUCLEOTIDE SEQUENCE</scope>
    <source>
        <strain evidence="10">Huo1</strain>
        <tissue evidence="10">Leaf</tissue>
    </source>
</reference>
<keyword evidence="5 8" id="KW-0804">Transcription</keyword>
<evidence type="ECO:0000313" key="11">
    <source>
        <dbReference type="Proteomes" id="UP000298416"/>
    </source>
</evidence>
<evidence type="ECO:0000256" key="4">
    <source>
        <dbReference type="ARBA" id="ARBA00023015"/>
    </source>
</evidence>
<evidence type="ECO:0000259" key="9">
    <source>
        <dbReference type="PROSITE" id="PS51745"/>
    </source>
</evidence>
<accession>A0A8X8ZBJ7</accession>
<keyword evidence="4 8" id="KW-0805">Transcription regulation</keyword>
<evidence type="ECO:0000256" key="8">
    <source>
        <dbReference type="RuleBase" id="RU004549"/>
    </source>
</evidence>
<proteinExistence type="inferred from homology"/>
<evidence type="ECO:0000256" key="6">
    <source>
        <dbReference type="ARBA" id="ARBA00023242"/>
    </source>
</evidence>
<dbReference type="Gene3D" id="3.10.20.90">
    <property type="entry name" value="Phosphatidylinositol 3-kinase Catalytic Subunit, Chain A, domain 1"/>
    <property type="match status" value="1"/>
</dbReference>
<evidence type="ECO:0000313" key="10">
    <source>
        <dbReference type="EMBL" id="KAG6398891.1"/>
    </source>
</evidence>
<evidence type="ECO:0000256" key="1">
    <source>
        <dbReference type="ARBA" id="ARBA00004123"/>
    </source>
</evidence>
<protein>
    <recommendedName>
        <fullName evidence="8">Auxin-responsive protein</fullName>
    </recommendedName>
</protein>
<comment type="similarity">
    <text evidence="2 8">Belongs to the Aux/IAA family.</text>
</comment>
<dbReference type="GO" id="GO:0006355">
    <property type="term" value="P:regulation of DNA-templated transcription"/>
    <property type="evidence" value="ECO:0007669"/>
    <property type="project" value="InterPro"/>
</dbReference>
<dbReference type="EMBL" id="PNBA02000015">
    <property type="protein sequence ID" value="KAG6398891.1"/>
    <property type="molecule type" value="Genomic_DNA"/>
</dbReference>
<comment type="subcellular location">
    <subcellularLocation>
        <location evidence="1 8">Nucleus</location>
    </subcellularLocation>
</comment>
<keyword evidence="11" id="KW-1185">Reference proteome</keyword>
<dbReference type="PANTHER" id="PTHR31734:SF114">
    <property type="entry name" value="AUXIN-RESPONSIVE PROTEIN IAA32"/>
    <property type="match status" value="1"/>
</dbReference>
<feature type="domain" description="PB1" evidence="9">
    <location>
        <begin position="80"/>
        <end position="168"/>
    </location>
</feature>
<keyword evidence="3 8" id="KW-0678">Repressor</keyword>
<dbReference type="InterPro" id="IPR003311">
    <property type="entry name" value="AUX_IAA"/>
</dbReference>
<dbReference type="GO" id="GO:0009734">
    <property type="term" value="P:auxin-activated signaling pathway"/>
    <property type="evidence" value="ECO:0007669"/>
    <property type="project" value="UniProtKB-UniRule"/>
</dbReference>
<sequence length="189" mass="21688">MDSSYLLNHAALSSYLGKEDSSIIDLGLSLRIVQPHPACYSHNSHENYEMLMEWPKKSEDLQSKENCEEECEGIESKQRWSYVKVNMDGVVVGRKVCLLHNMDYFTLALQLEDMFGKQSMSGLRLFQSDSPFSLFYKDKNEQWRKVGDVPWKEFVEGVKRLRIACKDETTRLSSSSSSSSSSSPFFNTL</sequence>
<evidence type="ECO:0000256" key="3">
    <source>
        <dbReference type="ARBA" id="ARBA00022491"/>
    </source>
</evidence>
<organism evidence="10">
    <name type="scientific">Salvia splendens</name>
    <name type="common">Scarlet sage</name>
    <dbReference type="NCBI Taxonomy" id="180675"/>
    <lineage>
        <taxon>Eukaryota</taxon>
        <taxon>Viridiplantae</taxon>
        <taxon>Streptophyta</taxon>
        <taxon>Embryophyta</taxon>
        <taxon>Tracheophyta</taxon>
        <taxon>Spermatophyta</taxon>
        <taxon>Magnoliopsida</taxon>
        <taxon>eudicotyledons</taxon>
        <taxon>Gunneridae</taxon>
        <taxon>Pentapetalae</taxon>
        <taxon>asterids</taxon>
        <taxon>lamiids</taxon>
        <taxon>Lamiales</taxon>
        <taxon>Lamiaceae</taxon>
        <taxon>Nepetoideae</taxon>
        <taxon>Mentheae</taxon>
        <taxon>Salviinae</taxon>
        <taxon>Salvia</taxon>
        <taxon>Salvia subgen. Calosphace</taxon>
        <taxon>core Calosphace</taxon>
    </lineage>
</organism>
<comment type="function">
    <text evidence="8">Aux/IAA proteins are short-lived transcriptional factors that function as repressors of early auxin response genes at low auxin concentrations.</text>
</comment>
<dbReference type="GO" id="GO:0005634">
    <property type="term" value="C:nucleus"/>
    <property type="evidence" value="ECO:0007669"/>
    <property type="project" value="UniProtKB-SubCell"/>
</dbReference>
<comment type="subunit">
    <text evidence="8">Homodimers and heterodimers.</text>
</comment>
<dbReference type="PROSITE" id="PS51745">
    <property type="entry name" value="PB1"/>
    <property type="match status" value="1"/>
</dbReference>
<dbReference type="InterPro" id="IPR033389">
    <property type="entry name" value="AUX/IAA_dom"/>
</dbReference>
<dbReference type="SUPFAM" id="SSF54277">
    <property type="entry name" value="CAD &amp; PB1 domains"/>
    <property type="match status" value="1"/>
</dbReference>
<evidence type="ECO:0000256" key="7">
    <source>
        <dbReference type="ARBA" id="ARBA00023294"/>
    </source>
</evidence>
<dbReference type="Proteomes" id="UP000298416">
    <property type="component" value="Unassembled WGS sequence"/>
</dbReference>
<dbReference type="OrthoDB" id="1900465at2759"/>